<evidence type="ECO:0000313" key="1">
    <source>
        <dbReference type="EMBL" id="RXJ62250.1"/>
    </source>
</evidence>
<dbReference type="InterPro" id="IPR005068">
    <property type="entry name" value="Phage_lambda_Stf-r2"/>
</dbReference>
<comment type="caution">
    <text evidence="1">The sequence shown here is derived from an EMBL/GenBank/DDBJ whole genome shotgun (WGS) entry which is preliminary data.</text>
</comment>
<dbReference type="RefSeq" id="WP_129082480.1">
    <property type="nucleotide sequence ID" value="NZ_CP041070.1"/>
</dbReference>
<dbReference type="Proteomes" id="UP000290191">
    <property type="component" value="Unassembled WGS sequence"/>
</dbReference>
<proteinExistence type="predicted"/>
<dbReference type="GO" id="GO:0019062">
    <property type="term" value="P:virion attachment to host cell"/>
    <property type="evidence" value="ECO:0007669"/>
    <property type="project" value="InterPro"/>
</dbReference>
<dbReference type="Pfam" id="PF03406">
    <property type="entry name" value="Phage_fiber_2"/>
    <property type="match status" value="1"/>
</dbReference>
<evidence type="ECO:0000313" key="2">
    <source>
        <dbReference type="Proteomes" id="UP000290191"/>
    </source>
</evidence>
<dbReference type="AlphaFoldDB" id="A0A4Q0XX69"/>
<dbReference type="GO" id="GO:0046718">
    <property type="term" value="P:symbiont entry into host cell"/>
    <property type="evidence" value="ECO:0007669"/>
    <property type="project" value="InterPro"/>
</dbReference>
<gene>
    <name evidence="1" type="ORF">CRV06_10840</name>
</gene>
<reference evidence="1 2" key="1">
    <citation type="submission" date="2017-10" db="EMBL/GenBank/DDBJ databases">
        <title>Genomics of the genus Arcobacter.</title>
        <authorList>
            <person name="Perez-Cataluna A."/>
            <person name="Figueras M.J."/>
        </authorList>
    </citation>
    <scope>NUCLEOTIDE SEQUENCE [LARGE SCALE GENOMIC DNA]</scope>
    <source>
        <strain evidence="1 2">DSM 24636</strain>
    </source>
</reference>
<dbReference type="OrthoDB" id="5365411at2"/>
<dbReference type="InterPro" id="IPR054500">
    <property type="entry name" value="Phage_fiber_rpt"/>
</dbReference>
<keyword evidence="2" id="KW-1185">Reference proteome</keyword>
<sequence length="427" mass="46636">MDTEKTAFESLLESFTNLLSSDDSTLDQLQEIVDFIKENREKIENLSVEQINGLQEALNLKINIADIVDNLTSTLADAPLSANQGRVLNEEIALLQEAIESLRVILTSDDTTLDQLQEIVDFIKENREKIENLSVEQINGLQEALNLKINIADIVDNLTSTLVDAPLSANQGRVLNEEIALLQETIESLRVILTSDDTTLDELQEIVDYIKQNKLDLQNLDLSNIAETSTLKHFTSTLLEKLNGISAGANRYVHPTTHPASIITSDSTHRFVTDFQINTWDNKANTDTNTWRPVSDSVSSTSSSTSASSKAVKTAYDRANSAYNKANSNSVTTSSVLSATAAASVGAVGTYAFLACKSNIKNPGAIYSGSILYYAGIYIWGSSDDFAGSMKPTVLSYNLSSDNLSGSWRAMGYSKYSPSLSLFLRIA</sequence>
<dbReference type="Pfam" id="PF22337">
    <property type="entry name" value="Phage_fiber_rpt"/>
    <property type="match status" value="2"/>
</dbReference>
<dbReference type="EMBL" id="PDKO01000009">
    <property type="protein sequence ID" value="RXJ62250.1"/>
    <property type="molecule type" value="Genomic_DNA"/>
</dbReference>
<protein>
    <submittedName>
        <fullName evidence="1">Uncharacterized protein</fullName>
    </submittedName>
</protein>
<name>A0A4Q0XX69_9BACT</name>
<accession>A0A4Q0XX69</accession>
<organism evidence="1 2">
    <name type="scientific">Halarcobacter anaerophilus</name>
    <dbReference type="NCBI Taxonomy" id="877500"/>
    <lineage>
        <taxon>Bacteria</taxon>
        <taxon>Pseudomonadati</taxon>
        <taxon>Campylobacterota</taxon>
        <taxon>Epsilonproteobacteria</taxon>
        <taxon>Campylobacterales</taxon>
        <taxon>Arcobacteraceae</taxon>
        <taxon>Halarcobacter</taxon>
    </lineage>
</organism>